<organism evidence="2 3">
    <name type="scientific">Heterodera trifolii</name>
    <dbReference type="NCBI Taxonomy" id="157864"/>
    <lineage>
        <taxon>Eukaryota</taxon>
        <taxon>Metazoa</taxon>
        <taxon>Ecdysozoa</taxon>
        <taxon>Nematoda</taxon>
        <taxon>Chromadorea</taxon>
        <taxon>Rhabditida</taxon>
        <taxon>Tylenchina</taxon>
        <taxon>Tylenchomorpha</taxon>
        <taxon>Tylenchoidea</taxon>
        <taxon>Heteroderidae</taxon>
        <taxon>Heteroderinae</taxon>
        <taxon>Heterodera</taxon>
    </lineage>
</organism>
<protein>
    <submittedName>
        <fullName evidence="2">Uncharacterized protein</fullName>
    </submittedName>
</protein>
<name>A0ABD2JNW3_9BILA</name>
<comment type="caution">
    <text evidence="2">The sequence shown here is derived from an EMBL/GenBank/DDBJ whole genome shotgun (WGS) entry which is preliminary data.</text>
</comment>
<feature type="compositionally biased region" description="Acidic residues" evidence="1">
    <location>
        <begin position="134"/>
        <end position="144"/>
    </location>
</feature>
<keyword evidence="3" id="KW-1185">Reference proteome</keyword>
<dbReference type="InterPro" id="IPR006886">
    <property type="entry name" value="RNA_pol_III_Rpc5"/>
</dbReference>
<dbReference type="EMBL" id="JBICBT010000924">
    <property type="protein sequence ID" value="KAL3092292.1"/>
    <property type="molecule type" value="Genomic_DNA"/>
</dbReference>
<feature type="region of interest" description="Disordered" evidence="1">
    <location>
        <begin position="122"/>
        <end position="148"/>
    </location>
</feature>
<evidence type="ECO:0000313" key="2">
    <source>
        <dbReference type="EMBL" id="KAL3092292.1"/>
    </source>
</evidence>
<evidence type="ECO:0000256" key="1">
    <source>
        <dbReference type="SAM" id="MobiDB-lite"/>
    </source>
</evidence>
<dbReference type="PANTHER" id="PTHR12069:SF0">
    <property type="entry name" value="DNA-DIRECTED RNA POLYMERASE III SUBUNIT RPC5"/>
    <property type="match status" value="1"/>
</dbReference>
<dbReference type="Proteomes" id="UP001620626">
    <property type="component" value="Unassembled WGS sequence"/>
</dbReference>
<gene>
    <name evidence="2" type="ORF">niasHT_028170</name>
</gene>
<reference evidence="2 3" key="1">
    <citation type="submission" date="2024-10" db="EMBL/GenBank/DDBJ databases">
        <authorList>
            <person name="Kim D."/>
        </authorList>
    </citation>
    <scope>NUCLEOTIDE SEQUENCE [LARGE SCALE GENOMIC DNA]</scope>
    <source>
        <strain evidence="2">BH-2024</strain>
    </source>
</reference>
<dbReference type="AlphaFoldDB" id="A0ABD2JNW3"/>
<evidence type="ECO:0000313" key="3">
    <source>
        <dbReference type="Proteomes" id="UP001620626"/>
    </source>
</evidence>
<feature type="region of interest" description="Disordered" evidence="1">
    <location>
        <begin position="1"/>
        <end position="68"/>
    </location>
</feature>
<feature type="compositionally biased region" description="Low complexity" evidence="1">
    <location>
        <begin position="203"/>
        <end position="220"/>
    </location>
</feature>
<sequence>MGPKKVQPVRRKVEPSEGDEEMKRKKAKRIVIEDEPEEEANGTGSQLQQNGHEEAMAPTLKEGDEEDEVVSEVGIYLLPLAPSDAGGIAKMTNLAGAGAASSVSINRLQFPQQQPNVLRRRFNGALPGRGNAQDGEEEEDEEEQRTDRMGRKFFAQYKAQVKHLRLGFGSDFEEEAMASAVMPTFAGGGGIAELLTKNHHTQSSSALFSPPPSASASSSAIKGGSDLTSDEMFTGEGFSQQGLLNYAVGFFKKGRLFLLPVDKTFEMRKPLRGTIERESTARNTALKPSSSVSSTSTRSVAADSAPSGTASASSSSAAVAAPLRIRFARAENDLQRRRREQSSFYKQKLVEQDQWIPLKVEHRDLLEMYEKDINKVLLSSESPPK</sequence>
<proteinExistence type="predicted"/>
<dbReference type="PANTHER" id="PTHR12069">
    <property type="entry name" value="DNA-DIRECTED RNA POLYMERASES III 80 KDA POLYPEPTIDE RNA POLYMERASE III SUBUNIT 5"/>
    <property type="match status" value="1"/>
</dbReference>
<feature type="compositionally biased region" description="Low complexity" evidence="1">
    <location>
        <begin position="289"/>
        <end position="313"/>
    </location>
</feature>
<dbReference type="Pfam" id="PF04801">
    <property type="entry name" value="RPC5"/>
    <property type="match status" value="1"/>
</dbReference>
<feature type="region of interest" description="Disordered" evidence="1">
    <location>
        <begin position="202"/>
        <end position="224"/>
    </location>
</feature>
<feature type="region of interest" description="Disordered" evidence="1">
    <location>
        <begin position="276"/>
        <end position="313"/>
    </location>
</feature>
<accession>A0ABD2JNW3</accession>